<dbReference type="GeneID" id="95517008"/>
<evidence type="ECO:0000256" key="4">
    <source>
        <dbReference type="ARBA" id="ARBA00022801"/>
    </source>
</evidence>
<dbReference type="InterPro" id="IPR004130">
    <property type="entry name" value="Gpn"/>
</dbReference>
<dbReference type="InterPro" id="IPR002397">
    <property type="entry name" value="Cyt_P450_B"/>
</dbReference>
<dbReference type="Gene3D" id="1.10.630.10">
    <property type="entry name" value="Cytochrome P450"/>
    <property type="match status" value="1"/>
</dbReference>
<protein>
    <submittedName>
        <fullName evidence="7">Signal recognition particle receptor subunit beta, a GTPase</fullName>
    </submittedName>
</protein>
<sequence>MDSVLSSEHVYLPTTVTRSAKILVAGHFGAGKTTLVGSVSEITPMRTEEPITQASVGIDDLKSLPAKTETTVAFDFGRRTLSPHLALYIFGTPGQNRFTPFWEHLFRGALGALILVDTRRLEDSDEVLGLLEERGLPFAVAVNEFDGAPRYPLGEIRQGARSRGRRGSHGLRRAGSSVLDPRPDCPRRLPPPIPPPGAPHVNTLPSSPPPGCPAHAEQYRFPMYTPQFAANPYAVYTQMRERCGSLVPVYLDPDVPATLVIGYHTAVRILHDPERFPADPRVWQQTIPARCPLLPMLEHRPNALRSTGAAHARYRAVNVDAIANVRQHAVHSTVQQVALPLINQICVTGRTDLLTQYAHPLAFQVLNAILGCPPEIGQRVAAGMAAVFEGVNADEGNVMLAEALTELIDLKSRHPGRDITTSLLMHPARLDGTEMMHQLVTLYGAGIEPQSNLIANTLRLILSDDRYSGDVLRGSLSVRDALDELLFIDPPSANYCLSYPPRPVEVDGVVLPAHQPVVISMAACNNDPAIASDYLAGNRSHLTWSAGPHACPAQSLAYLIAQAAIEQILDALPEMELAIPVEQLTYRPGPFHRALTGLPVLFPPTPPLSLT</sequence>
<feature type="compositionally biased region" description="Pro residues" evidence="6">
    <location>
        <begin position="188"/>
        <end position="198"/>
    </location>
</feature>
<evidence type="ECO:0000256" key="1">
    <source>
        <dbReference type="ARBA" id="ARBA00005290"/>
    </source>
</evidence>
<gene>
    <name evidence="7" type="ORF">SAMN04490357_1466</name>
</gene>
<keyword evidence="4" id="KW-0378">Hydrolase</keyword>
<evidence type="ECO:0000256" key="3">
    <source>
        <dbReference type="ARBA" id="ARBA00022741"/>
    </source>
</evidence>
<dbReference type="SUPFAM" id="SSF48264">
    <property type="entry name" value="Cytochrome P450"/>
    <property type="match status" value="1"/>
</dbReference>
<dbReference type="PROSITE" id="PS00086">
    <property type="entry name" value="CYTOCHROME_P450"/>
    <property type="match status" value="1"/>
</dbReference>
<dbReference type="RefSeq" id="WP_341867936.1">
    <property type="nucleotide sequence ID" value="NZ_FNTD01000004.1"/>
</dbReference>
<dbReference type="STRING" id="67331.SAMN04490357_1466"/>
<dbReference type="Gene3D" id="3.40.50.300">
    <property type="entry name" value="P-loop containing nucleotide triphosphate hydrolases"/>
    <property type="match status" value="1"/>
</dbReference>
<dbReference type="Pfam" id="PF03029">
    <property type="entry name" value="ATP_bind_1"/>
    <property type="match status" value="1"/>
</dbReference>
<dbReference type="GO" id="GO:0020037">
    <property type="term" value="F:heme binding"/>
    <property type="evidence" value="ECO:0007669"/>
    <property type="project" value="InterPro"/>
</dbReference>
<keyword evidence="5" id="KW-0342">GTP-binding</keyword>
<dbReference type="PRINTS" id="PR00359">
    <property type="entry name" value="BP450"/>
</dbReference>
<dbReference type="InterPro" id="IPR017972">
    <property type="entry name" value="Cyt_P450_CS"/>
</dbReference>
<dbReference type="GO" id="GO:0004497">
    <property type="term" value="F:monooxygenase activity"/>
    <property type="evidence" value="ECO:0007669"/>
    <property type="project" value="InterPro"/>
</dbReference>
<proteinExistence type="inferred from homology"/>
<accession>A0A1H4QQ57</accession>
<dbReference type="AlphaFoldDB" id="A0A1H4QQ57"/>
<organism evidence="7 8">
    <name type="scientific">Streptomyces misionensis</name>
    <dbReference type="NCBI Taxonomy" id="67331"/>
    <lineage>
        <taxon>Bacteria</taxon>
        <taxon>Bacillati</taxon>
        <taxon>Actinomycetota</taxon>
        <taxon>Actinomycetes</taxon>
        <taxon>Kitasatosporales</taxon>
        <taxon>Streptomycetaceae</taxon>
        <taxon>Streptomyces</taxon>
    </lineage>
</organism>
<dbReference type="PANTHER" id="PTHR46696:SF1">
    <property type="entry name" value="CYTOCHROME P450 YJIB-RELATED"/>
    <property type="match status" value="1"/>
</dbReference>
<dbReference type="GO" id="GO:0005506">
    <property type="term" value="F:iron ion binding"/>
    <property type="evidence" value="ECO:0007669"/>
    <property type="project" value="InterPro"/>
</dbReference>
<dbReference type="GO" id="GO:0016705">
    <property type="term" value="F:oxidoreductase activity, acting on paired donors, with incorporation or reduction of molecular oxygen"/>
    <property type="evidence" value="ECO:0007669"/>
    <property type="project" value="InterPro"/>
</dbReference>
<comment type="similarity">
    <text evidence="2">Belongs to the cytochrome P450 family.</text>
</comment>
<feature type="region of interest" description="Disordered" evidence="6">
    <location>
        <begin position="156"/>
        <end position="212"/>
    </location>
</feature>
<evidence type="ECO:0000313" key="7">
    <source>
        <dbReference type="EMBL" id="SEC21671.1"/>
    </source>
</evidence>
<feature type="compositionally biased region" description="Basic residues" evidence="6">
    <location>
        <begin position="160"/>
        <end position="172"/>
    </location>
</feature>
<comment type="similarity">
    <text evidence="1">Belongs to the GPN-loop GTPase family.</text>
</comment>
<dbReference type="GO" id="GO:0016787">
    <property type="term" value="F:hydrolase activity"/>
    <property type="evidence" value="ECO:0007669"/>
    <property type="project" value="UniProtKB-KW"/>
</dbReference>
<name>A0A1H4QQ57_9ACTN</name>
<dbReference type="GO" id="GO:0005525">
    <property type="term" value="F:GTP binding"/>
    <property type="evidence" value="ECO:0007669"/>
    <property type="project" value="UniProtKB-KW"/>
</dbReference>
<evidence type="ECO:0000256" key="2">
    <source>
        <dbReference type="ARBA" id="ARBA00010617"/>
    </source>
</evidence>
<dbReference type="InterPro" id="IPR027417">
    <property type="entry name" value="P-loop_NTPase"/>
</dbReference>
<reference evidence="7 8" key="1">
    <citation type="submission" date="2016-10" db="EMBL/GenBank/DDBJ databases">
        <authorList>
            <person name="de Groot N.N."/>
        </authorList>
    </citation>
    <scope>NUCLEOTIDE SEQUENCE [LARGE SCALE GENOMIC DNA]</scope>
    <source>
        <strain evidence="7 8">DSM 40306</strain>
    </source>
</reference>
<evidence type="ECO:0000313" key="8">
    <source>
        <dbReference type="Proteomes" id="UP000182375"/>
    </source>
</evidence>
<dbReference type="Proteomes" id="UP000182375">
    <property type="component" value="Unassembled WGS sequence"/>
</dbReference>
<dbReference type="PANTHER" id="PTHR46696">
    <property type="entry name" value="P450, PUTATIVE (EUROFUNG)-RELATED"/>
    <property type="match status" value="1"/>
</dbReference>
<keyword evidence="3" id="KW-0547">Nucleotide-binding</keyword>
<dbReference type="InterPro" id="IPR036396">
    <property type="entry name" value="Cyt_P450_sf"/>
</dbReference>
<dbReference type="EMBL" id="FNTD01000004">
    <property type="protein sequence ID" value="SEC21671.1"/>
    <property type="molecule type" value="Genomic_DNA"/>
</dbReference>
<dbReference type="SUPFAM" id="SSF52540">
    <property type="entry name" value="P-loop containing nucleoside triphosphate hydrolases"/>
    <property type="match status" value="1"/>
</dbReference>
<dbReference type="CDD" id="cd00882">
    <property type="entry name" value="Ras_like_GTPase"/>
    <property type="match status" value="1"/>
</dbReference>
<keyword evidence="7" id="KW-0675">Receptor</keyword>
<evidence type="ECO:0000256" key="6">
    <source>
        <dbReference type="SAM" id="MobiDB-lite"/>
    </source>
</evidence>
<evidence type="ECO:0000256" key="5">
    <source>
        <dbReference type="ARBA" id="ARBA00023134"/>
    </source>
</evidence>